<keyword evidence="2" id="KW-1185">Reference proteome</keyword>
<sequence>MQDEGKREERAEEKERKGGEEKVGEEKKKSFDLGGAGGRGSPAYNALVLPQESRPLTHLWTAFYDGFSN</sequence>
<evidence type="ECO:0000313" key="1">
    <source>
        <dbReference type="EMBL" id="KAJ8619659.1"/>
    </source>
</evidence>
<accession>A0ACC2KET1</accession>
<dbReference type="Proteomes" id="UP001234297">
    <property type="component" value="Chromosome 9"/>
</dbReference>
<gene>
    <name evidence="1" type="ORF">MRB53_028188</name>
</gene>
<organism evidence="1 2">
    <name type="scientific">Persea americana</name>
    <name type="common">Avocado</name>
    <dbReference type="NCBI Taxonomy" id="3435"/>
    <lineage>
        <taxon>Eukaryota</taxon>
        <taxon>Viridiplantae</taxon>
        <taxon>Streptophyta</taxon>
        <taxon>Embryophyta</taxon>
        <taxon>Tracheophyta</taxon>
        <taxon>Spermatophyta</taxon>
        <taxon>Magnoliopsida</taxon>
        <taxon>Magnoliidae</taxon>
        <taxon>Laurales</taxon>
        <taxon>Lauraceae</taxon>
        <taxon>Persea</taxon>
    </lineage>
</organism>
<protein>
    <submittedName>
        <fullName evidence="1">Uncharacterized protein</fullName>
    </submittedName>
</protein>
<comment type="caution">
    <text evidence="1">The sequence shown here is derived from an EMBL/GenBank/DDBJ whole genome shotgun (WGS) entry which is preliminary data.</text>
</comment>
<name>A0ACC2KET1_PERAE</name>
<reference evidence="1 2" key="1">
    <citation type="journal article" date="2022" name="Hortic Res">
        <title>A haplotype resolved chromosomal level avocado genome allows analysis of novel avocado genes.</title>
        <authorList>
            <person name="Nath O."/>
            <person name="Fletcher S.J."/>
            <person name="Hayward A."/>
            <person name="Shaw L.M."/>
            <person name="Masouleh A.K."/>
            <person name="Furtado A."/>
            <person name="Henry R.J."/>
            <person name="Mitter N."/>
        </authorList>
    </citation>
    <scope>NUCLEOTIDE SEQUENCE [LARGE SCALE GENOMIC DNA]</scope>
    <source>
        <strain evidence="2">cv. Hass</strain>
    </source>
</reference>
<evidence type="ECO:0000313" key="2">
    <source>
        <dbReference type="Proteomes" id="UP001234297"/>
    </source>
</evidence>
<proteinExistence type="predicted"/>
<dbReference type="EMBL" id="CM056817">
    <property type="protein sequence ID" value="KAJ8619659.1"/>
    <property type="molecule type" value="Genomic_DNA"/>
</dbReference>